<dbReference type="Gene3D" id="3.20.20.20">
    <property type="entry name" value="Dihydropteroate synthase-like"/>
    <property type="match status" value="1"/>
</dbReference>
<evidence type="ECO:0000256" key="6">
    <source>
        <dbReference type="ARBA" id="ARBA00016919"/>
    </source>
</evidence>
<reference evidence="14 15" key="1">
    <citation type="journal article" date="2016" name="Nat. Commun.">
        <title>Thousands of microbial genomes shed light on interconnected biogeochemical processes in an aquifer system.</title>
        <authorList>
            <person name="Anantharaman K."/>
            <person name="Brown C.T."/>
            <person name="Hug L.A."/>
            <person name="Sharon I."/>
            <person name="Castelle C.J."/>
            <person name="Probst A.J."/>
            <person name="Thomas B.C."/>
            <person name="Singh A."/>
            <person name="Wilkins M.J."/>
            <person name="Karaoz U."/>
            <person name="Brodie E.L."/>
            <person name="Williams K.H."/>
            <person name="Hubbard S.S."/>
            <person name="Banfield J.F."/>
        </authorList>
    </citation>
    <scope>NUCLEOTIDE SEQUENCE [LARGE SCALE GENOMIC DNA]</scope>
</reference>
<comment type="catalytic activity">
    <reaction evidence="1">
        <text>(7,8-dihydropterin-6-yl)methyl diphosphate + 4-aminobenzoate = 7,8-dihydropteroate + diphosphate</text>
        <dbReference type="Rhea" id="RHEA:19949"/>
        <dbReference type="ChEBI" id="CHEBI:17836"/>
        <dbReference type="ChEBI" id="CHEBI:17839"/>
        <dbReference type="ChEBI" id="CHEBI:33019"/>
        <dbReference type="ChEBI" id="CHEBI:72950"/>
        <dbReference type="EC" id="2.5.1.15"/>
    </reaction>
</comment>
<evidence type="ECO:0000256" key="11">
    <source>
        <dbReference type="ARBA" id="ARBA00030193"/>
    </source>
</evidence>
<dbReference type="PANTHER" id="PTHR20941:SF1">
    <property type="entry name" value="FOLIC ACID SYNTHESIS PROTEIN FOL1"/>
    <property type="match status" value="1"/>
</dbReference>
<name>A0A1F6TXM1_9PROT</name>
<keyword evidence="8 12" id="KW-0479">Metal-binding</keyword>
<dbReference type="InterPro" id="IPR000489">
    <property type="entry name" value="Pterin-binding_dom"/>
</dbReference>
<proteinExistence type="inferred from homology"/>
<dbReference type="GO" id="GO:0046654">
    <property type="term" value="P:tetrahydrofolate biosynthetic process"/>
    <property type="evidence" value="ECO:0007669"/>
    <property type="project" value="UniProtKB-UniPathway"/>
</dbReference>
<dbReference type="GO" id="GO:0046656">
    <property type="term" value="P:folic acid biosynthetic process"/>
    <property type="evidence" value="ECO:0007669"/>
    <property type="project" value="UniProtKB-KW"/>
</dbReference>
<keyword evidence="10 12" id="KW-0289">Folate biosynthesis</keyword>
<gene>
    <name evidence="14" type="ORF">A3A87_04440</name>
</gene>
<dbReference type="InterPro" id="IPR006390">
    <property type="entry name" value="DHP_synth_dom"/>
</dbReference>
<accession>A0A1F6TXM1</accession>
<dbReference type="UniPathway" id="UPA00077">
    <property type="reaction ID" value="UER00156"/>
</dbReference>
<evidence type="ECO:0000256" key="2">
    <source>
        <dbReference type="ARBA" id="ARBA00001946"/>
    </source>
</evidence>
<evidence type="ECO:0000313" key="15">
    <source>
        <dbReference type="Proteomes" id="UP000179037"/>
    </source>
</evidence>
<dbReference type="InterPro" id="IPR045031">
    <property type="entry name" value="DHP_synth-like"/>
</dbReference>
<evidence type="ECO:0000256" key="1">
    <source>
        <dbReference type="ARBA" id="ARBA00000012"/>
    </source>
</evidence>
<comment type="pathway">
    <text evidence="3 12">Cofactor biosynthesis; tetrahydrofolate biosynthesis; 7,8-dihydrofolate from 2-amino-4-hydroxy-6-hydroxymethyl-7,8-dihydropteridine diphosphate and 4-aminobenzoate: step 1/2.</text>
</comment>
<dbReference type="EC" id="2.5.1.15" evidence="5 12"/>
<dbReference type="EMBL" id="MFTC01000087">
    <property type="protein sequence ID" value="OGI49819.1"/>
    <property type="molecule type" value="Genomic_DNA"/>
</dbReference>
<dbReference type="AlphaFoldDB" id="A0A1F6TXM1"/>
<dbReference type="Pfam" id="PF00809">
    <property type="entry name" value="Pterin_bind"/>
    <property type="match status" value="1"/>
</dbReference>
<sequence>MTFLDCGGRKLDLSRPAVMGILNVTPDSFSDGGVFLPPEKAIVQALRMAEEGADIIDIGGESTRPGARPVSAPEEIDRVLPVVEALHRQIPLPISIDTSKPEVMRAAVKAGAGFINDVRALREPGALETATQLEVPVCLMHMQGEPHTMQDDPRYADVVGAVRDFLKERLDACMNAGIPASRLVVDPGFGFGKTLEHNIELLRGLKKLQILGAPVLVGLSRKSMIGKALGLPVEQRLHASVALAVMAVQNGARIVRVHDVGPTVEALRMWSAVYPEY</sequence>
<keyword evidence="9 12" id="KW-0460">Magnesium</keyword>
<evidence type="ECO:0000259" key="13">
    <source>
        <dbReference type="PROSITE" id="PS50972"/>
    </source>
</evidence>
<evidence type="ECO:0000256" key="8">
    <source>
        <dbReference type="ARBA" id="ARBA00022723"/>
    </source>
</evidence>
<dbReference type="NCBIfam" id="TIGR01496">
    <property type="entry name" value="DHPS"/>
    <property type="match status" value="1"/>
</dbReference>
<dbReference type="PROSITE" id="PS50972">
    <property type="entry name" value="PTERIN_BINDING"/>
    <property type="match status" value="1"/>
</dbReference>
<comment type="similarity">
    <text evidence="4 12">Belongs to the DHPS family.</text>
</comment>
<dbReference type="CDD" id="cd00739">
    <property type="entry name" value="DHPS"/>
    <property type="match status" value="1"/>
</dbReference>
<dbReference type="InterPro" id="IPR011005">
    <property type="entry name" value="Dihydropteroate_synth-like_sf"/>
</dbReference>
<comment type="caution">
    <text evidence="14">The sequence shown here is derived from an EMBL/GenBank/DDBJ whole genome shotgun (WGS) entry which is preliminary data.</text>
</comment>
<dbReference type="PROSITE" id="PS00793">
    <property type="entry name" value="DHPS_2"/>
    <property type="match status" value="1"/>
</dbReference>
<dbReference type="GO" id="GO:0046872">
    <property type="term" value="F:metal ion binding"/>
    <property type="evidence" value="ECO:0007669"/>
    <property type="project" value="UniProtKB-KW"/>
</dbReference>
<comment type="function">
    <text evidence="12">Catalyzes the condensation of para-aminobenzoate (pABA) with 6-hydroxymethyl-7,8-dihydropterin diphosphate (DHPt-PP) to form 7,8-dihydropteroate (H2Pte), the immediate precursor of folate derivatives.</text>
</comment>
<organism evidence="14 15">
    <name type="scientific">Candidatus Muproteobacteria bacterium RIFCSPLOWO2_01_FULL_60_18</name>
    <dbReference type="NCBI Taxonomy" id="1817768"/>
    <lineage>
        <taxon>Bacteria</taxon>
        <taxon>Pseudomonadati</taxon>
        <taxon>Pseudomonadota</taxon>
        <taxon>Candidatus Muproteobacteria</taxon>
    </lineage>
</organism>
<comment type="cofactor">
    <cofactor evidence="2 12">
        <name>Mg(2+)</name>
        <dbReference type="ChEBI" id="CHEBI:18420"/>
    </cofactor>
</comment>
<dbReference type="STRING" id="1817768.A3A87_04440"/>
<evidence type="ECO:0000256" key="7">
    <source>
        <dbReference type="ARBA" id="ARBA00022679"/>
    </source>
</evidence>
<evidence type="ECO:0000256" key="9">
    <source>
        <dbReference type="ARBA" id="ARBA00022842"/>
    </source>
</evidence>
<dbReference type="Proteomes" id="UP000179037">
    <property type="component" value="Unassembled WGS sequence"/>
</dbReference>
<evidence type="ECO:0000256" key="4">
    <source>
        <dbReference type="ARBA" id="ARBA00009503"/>
    </source>
</evidence>
<keyword evidence="7 12" id="KW-0808">Transferase</keyword>
<feature type="domain" description="Pterin-binding" evidence="13">
    <location>
        <begin position="16"/>
        <end position="268"/>
    </location>
</feature>
<dbReference type="SUPFAM" id="SSF51717">
    <property type="entry name" value="Dihydropteroate synthetase-like"/>
    <property type="match status" value="1"/>
</dbReference>
<dbReference type="FunFam" id="3.20.20.20:FF:000006">
    <property type="entry name" value="Dihydropteroate synthase"/>
    <property type="match status" value="1"/>
</dbReference>
<protein>
    <recommendedName>
        <fullName evidence="6 12">Dihydropteroate synthase</fullName>
        <shortName evidence="12">DHPS</shortName>
        <ecNumber evidence="5 12">2.5.1.15</ecNumber>
    </recommendedName>
    <alternativeName>
        <fullName evidence="11 12">Dihydropteroate pyrophosphorylase</fullName>
    </alternativeName>
</protein>
<dbReference type="PROSITE" id="PS00792">
    <property type="entry name" value="DHPS_1"/>
    <property type="match status" value="1"/>
</dbReference>
<dbReference type="GO" id="GO:0004156">
    <property type="term" value="F:dihydropteroate synthase activity"/>
    <property type="evidence" value="ECO:0007669"/>
    <property type="project" value="UniProtKB-EC"/>
</dbReference>
<evidence type="ECO:0000313" key="14">
    <source>
        <dbReference type="EMBL" id="OGI49819.1"/>
    </source>
</evidence>
<evidence type="ECO:0000256" key="3">
    <source>
        <dbReference type="ARBA" id="ARBA00004763"/>
    </source>
</evidence>
<dbReference type="GO" id="GO:0005829">
    <property type="term" value="C:cytosol"/>
    <property type="evidence" value="ECO:0007669"/>
    <property type="project" value="TreeGrafter"/>
</dbReference>
<evidence type="ECO:0000256" key="10">
    <source>
        <dbReference type="ARBA" id="ARBA00022909"/>
    </source>
</evidence>
<evidence type="ECO:0000256" key="12">
    <source>
        <dbReference type="RuleBase" id="RU361205"/>
    </source>
</evidence>
<dbReference type="PANTHER" id="PTHR20941">
    <property type="entry name" value="FOLATE SYNTHESIS PROTEINS"/>
    <property type="match status" value="1"/>
</dbReference>
<evidence type="ECO:0000256" key="5">
    <source>
        <dbReference type="ARBA" id="ARBA00012458"/>
    </source>
</evidence>